<sequence length="1326" mass="144864">MKRVFWILITPTLAFLVLWSLGTWLIIPRLETWGLQELQNYSKSSLPVEITAGKLRLRILRPSLALEDITITPKGDLAKITSSVRVTSARVHLDFLQLLGGRVNLSAVVVDSPEARVNIDSLLEDKTPPKEIPVDQIFAFAEKLPLQKIFIQNIHVLVESEKLGFAVEVKNGGLLLTNMGKNITGKADVPDLQVQTKELGHFAGSFDTHVYLTRQSLRILQLGAHLDQSEFILRGELTPFKDLTIKPSGVLSLSANIALADIYNEMKKVKPKLKLPELAGQLNTEIEARFNGKDDVRGKVEVNSQAVVVDKFELGSAKIQGEFKNRLVSISEVKINHPAGTASLLKSQIELDGDFDFKSHVKVESLDLQKLFVSLDLANIPAGMSATAELPCSGKIKPTFSMTCDGSQIRADNIWVKSENNKKGTALLNLKSMSANGRMQVTPKAIAYNANLTLGDSTGSSDGVIDFDTGFKISYKTKKLDFKNVQNLANLKMQGSASIEGTTEGNTSTATFDMSVNARDFIFEDFNLGNVISNVSLKKGHLLFQDLAGAQNKTQYIGNLDVDLNHDRVSGSVSSPTTELADVATILDGFYRFPMGLQGTGAAKARFDGPLNFWKLNYKVESSFKNVFLGKENFDQLHFNVEATNGNIKTQKVQLLKNSSVVNVTGGISSEQILGLQMDGKNWKLEESNIVAGINSNIYGTLNFSSEINDSIKNPHVMIKGAIVDTIVEDQDLPNSNFILRTDKRSLSGQVSLFGDKVNGEFQYPYEKGAAPLLIKMKTINWSYSNLLALVGGANLASEYDSNLSAVIDLRSDSGDLFRSTGKVHIDNFFLKRSHMSLANSGPVDITSENGLINIKNFVLKGPSNTIRIGGSNFTTERLNLNIDAQTDLRLLQIFMPFLEDLGGPLNISAGISGALTKPEILGTANLKNAYVKIKGFPHAIEKLSTEVSFSQSRILIGDIRGQIAGGTLAGEGSIIIKGPKDLQTSIQAHLENVSLNVPDKVRTSGNADLAFAGHWFPFTLSGVYHVTGGLVEKEFTDSTGGVAGIKQSVYLPKVLRESQFEPVLLDIQIILDRPLPVKMSLFEGAVLGNLQVKGPPTNPILSGRITADRKSRLIFKDKLFDVQNATIDFTDPNEINPNLFVTANSRINEYDITLIAQGSAKNLNIKMSSVPPLSDQDIVSLIALGVTSTSLDQTAGQQKSVAEQTGYEIGLGVITKQANKTLESTLGVTFDLAVTSQYDSLRNISIPKITLSRKLSERVKVSGSRPVSGDVVGYDVKLEYLLNANYTAIGSYENKSLYENSILQNTPQETENVFGLDLEFKREFK</sequence>
<dbReference type="RefSeq" id="WP_277577567.1">
    <property type="nucleotide sequence ID" value="NZ_JANRMI010000002.1"/>
</dbReference>
<organism evidence="6 7">
    <name type="scientific">Bdellovibrio svalbardensis</name>
    <dbReference type="NCBI Taxonomy" id="2972972"/>
    <lineage>
        <taxon>Bacteria</taxon>
        <taxon>Pseudomonadati</taxon>
        <taxon>Bdellovibrionota</taxon>
        <taxon>Bdellovibrionia</taxon>
        <taxon>Bdellovibrionales</taxon>
        <taxon>Pseudobdellovibrionaceae</taxon>
        <taxon>Bdellovibrio</taxon>
    </lineage>
</organism>
<accession>A0ABT6DGW4</accession>
<name>A0ABT6DGW4_9BACT</name>
<dbReference type="InterPro" id="IPR007452">
    <property type="entry name" value="TamB_C"/>
</dbReference>
<proteinExistence type="predicted"/>
<evidence type="ECO:0000256" key="1">
    <source>
        <dbReference type="ARBA" id="ARBA00004167"/>
    </source>
</evidence>
<reference evidence="6" key="1">
    <citation type="submission" date="2022-08" db="EMBL/GenBank/DDBJ databases">
        <title>Novel Bdellovibrio Species Isolated from Svalbard: Designation Bdellovibrio svalbardensis.</title>
        <authorList>
            <person name="Mitchell R.J."/>
            <person name="Choi S.Y."/>
        </authorList>
    </citation>
    <scope>NUCLEOTIDE SEQUENCE</scope>
    <source>
        <strain evidence="6">PAP01</strain>
    </source>
</reference>
<gene>
    <name evidence="6" type="ORF">NWE73_06925</name>
</gene>
<evidence type="ECO:0000313" key="7">
    <source>
        <dbReference type="Proteomes" id="UP001152321"/>
    </source>
</evidence>
<feature type="domain" description="Translocation and assembly module TamB C-terminal" evidence="5">
    <location>
        <begin position="961"/>
        <end position="1325"/>
    </location>
</feature>
<dbReference type="PANTHER" id="PTHR30441:SF4">
    <property type="entry name" value="PROTEIN ASMA"/>
    <property type="match status" value="1"/>
</dbReference>
<dbReference type="InterPro" id="IPR052894">
    <property type="entry name" value="AsmA-related"/>
</dbReference>
<keyword evidence="3" id="KW-1133">Transmembrane helix</keyword>
<evidence type="ECO:0000256" key="4">
    <source>
        <dbReference type="ARBA" id="ARBA00023136"/>
    </source>
</evidence>
<dbReference type="EMBL" id="JANRMI010000002">
    <property type="protein sequence ID" value="MDG0816089.1"/>
    <property type="molecule type" value="Genomic_DNA"/>
</dbReference>
<dbReference type="Pfam" id="PF04357">
    <property type="entry name" value="TamB"/>
    <property type="match status" value="1"/>
</dbReference>
<evidence type="ECO:0000256" key="3">
    <source>
        <dbReference type="ARBA" id="ARBA00022989"/>
    </source>
</evidence>
<comment type="subcellular location">
    <subcellularLocation>
        <location evidence="1">Membrane</location>
        <topology evidence="1">Single-pass membrane protein</topology>
    </subcellularLocation>
</comment>
<keyword evidence="4" id="KW-0472">Membrane</keyword>
<keyword evidence="7" id="KW-1185">Reference proteome</keyword>
<dbReference type="Proteomes" id="UP001152321">
    <property type="component" value="Unassembled WGS sequence"/>
</dbReference>
<dbReference type="PANTHER" id="PTHR30441">
    <property type="entry name" value="DUF748 DOMAIN-CONTAINING PROTEIN"/>
    <property type="match status" value="1"/>
</dbReference>
<comment type="caution">
    <text evidence="6">The sequence shown here is derived from an EMBL/GenBank/DDBJ whole genome shotgun (WGS) entry which is preliminary data.</text>
</comment>
<evidence type="ECO:0000256" key="2">
    <source>
        <dbReference type="ARBA" id="ARBA00022692"/>
    </source>
</evidence>
<evidence type="ECO:0000259" key="5">
    <source>
        <dbReference type="Pfam" id="PF04357"/>
    </source>
</evidence>
<evidence type="ECO:0000313" key="6">
    <source>
        <dbReference type="EMBL" id="MDG0816089.1"/>
    </source>
</evidence>
<keyword evidence="2" id="KW-0812">Transmembrane</keyword>
<protein>
    <submittedName>
        <fullName evidence="6">Translocation/assembly module TamB domain-containing protein</fullName>
    </submittedName>
</protein>